<sequence length="89" mass="9499">MATIAGMLQHGNLTQRETPTNQEAPTTDQDIDQPSTSAAATGLEALAKDTQETSTPTPAAQYQTLKRSLRTRYGTGTPAKTKAPAKKRL</sequence>
<comment type="caution">
    <text evidence="2">The sequence shown here is derived from an EMBL/GenBank/DDBJ whole genome shotgun (WGS) entry which is preliminary data.</text>
</comment>
<dbReference type="EMBL" id="JANPWB010000002">
    <property type="protein sequence ID" value="KAJ1205400.1"/>
    <property type="molecule type" value="Genomic_DNA"/>
</dbReference>
<name>A0AAV7VUN7_PLEWA</name>
<evidence type="ECO:0000313" key="3">
    <source>
        <dbReference type="Proteomes" id="UP001066276"/>
    </source>
</evidence>
<accession>A0AAV7VUN7</accession>
<evidence type="ECO:0000256" key="1">
    <source>
        <dbReference type="SAM" id="MobiDB-lite"/>
    </source>
</evidence>
<gene>
    <name evidence="2" type="ORF">NDU88_000835</name>
</gene>
<reference evidence="2" key="1">
    <citation type="journal article" date="2022" name="bioRxiv">
        <title>Sequencing and chromosome-scale assembly of the giantPleurodeles waltlgenome.</title>
        <authorList>
            <person name="Brown T."/>
            <person name="Elewa A."/>
            <person name="Iarovenko S."/>
            <person name="Subramanian E."/>
            <person name="Araus A.J."/>
            <person name="Petzold A."/>
            <person name="Susuki M."/>
            <person name="Suzuki K.-i.T."/>
            <person name="Hayashi T."/>
            <person name="Toyoda A."/>
            <person name="Oliveira C."/>
            <person name="Osipova E."/>
            <person name="Leigh N.D."/>
            <person name="Simon A."/>
            <person name="Yun M.H."/>
        </authorList>
    </citation>
    <scope>NUCLEOTIDE SEQUENCE</scope>
    <source>
        <strain evidence="2">20211129_DDA</strain>
        <tissue evidence="2">Liver</tissue>
    </source>
</reference>
<evidence type="ECO:0000313" key="2">
    <source>
        <dbReference type="EMBL" id="KAJ1205400.1"/>
    </source>
</evidence>
<dbReference type="Proteomes" id="UP001066276">
    <property type="component" value="Chromosome 1_2"/>
</dbReference>
<feature type="region of interest" description="Disordered" evidence="1">
    <location>
        <begin position="1"/>
        <end position="89"/>
    </location>
</feature>
<feature type="compositionally biased region" description="Polar residues" evidence="1">
    <location>
        <begin position="11"/>
        <end position="39"/>
    </location>
</feature>
<feature type="compositionally biased region" description="Polar residues" evidence="1">
    <location>
        <begin position="52"/>
        <end position="66"/>
    </location>
</feature>
<proteinExistence type="predicted"/>
<dbReference type="AlphaFoldDB" id="A0AAV7VUN7"/>
<keyword evidence="3" id="KW-1185">Reference proteome</keyword>
<organism evidence="2 3">
    <name type="scientific">Pleurodeles waltl</name>
    <name type="common">Iberian ribbed newt</name>
    <dbReference type="NCBI Taxonomy" id="8319"/>
    <lineage>
        <taxon>Eukaryota</taxon>
        <taxon>Metazoa</taxon>
        <taxon>Chordata</taxon>
        <taxon>Craniata</taxon>
        <taxon>Vertebrata</taxon>
        <taxon>Euteleostomi</taxon>
        <taxon>Amphibia</taxon>
        <taxon>Batrachia</taxon>
        <taxon>Caudata</taxon>
        <taxon>Salamandroidea</taxon>
        <taxon>Salamandridae</taxon>
        <taxon>Pleurodelinae</taxon>
        <taxon>Pleurodeles</taxon>
    </lineage>
</organism>
<protein>
    <submittedName>
        <fullName evidence="2">Uncharacterized protein</fullName>
    </submittedName>
</protein>